<dbReference type="GO" id="GO:0005634">
    <property type="term" value="C:nucleus"/>
    <property type="evidence" value="ECO:0007669"/>
    <property type="project" value="TreeGrafter"/>
</dbReference>
<evidence type="ECO:0008006" key="2">
    <source>
        <dbReference type="Google" id="ProtNLM"/>
    </source>
</evidence>
<name>A0A6C0EDW4_9ZZZZ</name>
<dbReference type="EMBL" id="MN739822">
    <property type="protein sequence ID" value="QHT27397.1"/>
    <property type="molecule type" value="Genomic_DNA"/>
</dbReference>
<dbReference type="GO" id="GO:0006370">
    <property type="term" value="P:7-methylguanosine mRNA capping"/>
    <property type="evidence" value="ECO:0007669"/>
    <property type="project" value="TreeGrafter"/>
</dbReference>
<dbReference type="Gene3D" id="3.40.50.12760">
    <property type="match status" value="1"/>
</dbReference>
<dbReference type="PANTHER" id="PTHR16121">
    <property type="entry name" value="CAP-SPECIFIC MRNA (NUCLEOSIDE-2'-O-)-METHYLTRANSFERASE 1-RELATED"/>
    <property type="match status" value="1"/>
</dbReference>
<dbReference type="InterPro" id="IPR050851">
    <property type="entry name" value="mRNA_Cap_2O-Ribose_MeTrfase"/>
</dbReference>
<organism evidence="1">
    <name type="scientific">viral metagenome</name>
    <dbReference type="NCBI Taxonomy" id="1070528"/>
    <lineage>
        <taxon>unclassified sequences</taxon>
        <taxon>metagenomes</taxon>
        <taxon>organismal metagenomes</taxon>
    </lineage>
</organism>
<sequence length="394" mass="46743">MNYYMLPKNKNTIIFNIQFRPFVPQLYISHSLHNYISKLIKLINSNVSNNVCDASNNASIIHINQPSNEQFENIKNIIHPYKFIYSHVPNTSISVSKLKPFSNTFYDFIEIIKSLNIFELYANKKINTLLFGENSYAIMECMDIIREDYNDNYNYINDLKNYYFIINSNDIQKKSIDFLFYDLFIENIGDTCVNHNYNIIIKILHSIFCYQNIHGICIIKVGDLFYKPIIDLLYILSNSYNNIYIIKPITSDITNNEKYIVCKDFSIHDNNLELYTQYLLEFIKNDNTLLNEIINNHMNSSDIHLHNIIKNEIPNHFLNKIEELNIIFGNNQLDAYNSMLNLMRHKNKEEKIDSIKKINIQKSIHWCEKNNIPHNKFIEKLNIFYNNYIEPTKS</sequence>
<dbReference type="GO" id="GO:0005737">
    <property type="term" value="C:cytoplasm"/>
    <property type="evidence" value="ECO:0007669"/>
    <property type="project" value="TreeGrafter"/>
</dbReference>
<protein>
    <recommendedName>
        <fullName evidence="2">Ribosomal RNA methyltransferase FtsJ domain-containing protein</fullName>
    </recommendedName>
</protein>
<dbReference type="GO" id="GO:0004483">
    <property type="term" value="F:methyltransferase cap1 activity"/>
    <property type="evidence" value="ECO:0007669"/>
    <property type="project" value="TreeGrafter"/>
</dbReference>
<dbReference type="AlphaFoldDB" id="A0A6C0EDW4"/>
<reference evidence="1" key="1">
    <citation type="journal article" date="2020" name="Nature">
        <title>Giant virus diversity and host interactions through global metagenomics.</title>
        <authorList>
            <person name="Schulz F."/>
            <person name="Roux S."/>
            <person name="Paez-Espino D."/>
            <person name="Jungbluth S."/>
            <person name="Walsh D.A."/>
            <person name="Denef V.J."/>
            <person name="McMahon K.D."/>
            <person name="Konstantinidis K.T."/>
            <person name="Eloe-Fadrosh E.A."/>
            <person name="Kyrpides N.C."/>
            <person name="Woyke T."/>
        </authorList>
    </citation>
    <scope>NUCLEOTIDE SEQUENCE</scope>
    <source>
        <strain evidence="1">GVMAG-M-3300023179-33</strain>
    </source>
</reference>
<proteinExistence type="predicted"/>
<accession>A0A6C0EDW4</accession>
<dbReference type="PANTHER" id="PTHR16121:SF2">
    <property type="entry name" value="CAP-SPECIFIC MRNA (NUCLEOSIDE-2'-O-)-METHYLTRANSFERASE 2"/>
    <property type="match status" value="1"/>
</dbReference>
<evidence type="ECO:0000313" key="1">
    <source>
        <dbReference type="EMBL" id="QHT27397.1"/>
    </source>
</evidence>